<reference evidence="1 2" key="1">
    <citation type="submission" date="2014-06" db="EMBL/GenBank/DDBJ databases">
        <authorList>
            <person name="Swart Estienne"/>
        </authorList>
    </citation>
    <scope>NUCLEOTIDE SEQUENCE [LARGE SCALE GENOMIC DNA]</scope>
    <source>
        <strain evidence="1 2">130c</strain>
    </source>
</reference>
<organism evidence="1 2">
    <name type="scientific">Stylonychia lemnae</name>
    <name type="common">Ciliate</name>
    <dbReference type="NCBI Taxonomy" id="5949"/>
    <lineage>
        <taxon>Eukaryota</taxon>
        <taxon>Sar</taxon>
        <taxon>Alveolata</taxon>
        <taxon>Ciliophora</taxon>
        <taxon>Intramacronucleata</taxon>
        <taxon>Spirotrichea</taxon>
        <taxon>Stichotrichia</taxon>
        <taxon>Sporadotrichida</taxon>
        <taxon>Oxytrichidae</taxon>
        <taxon>Stylonychinae</taxon>
        <taxon>Stylonychia</taxon>
    </lineage>
</organism>
<keyword evidence="2" id="KW-1185">Reference proteome</keyword>
<dbReference type="InParanoid" id="A0A078BD26"/>
<accession>A0A078BD26</accession>
<evidence type="ECO:0000313" key="2">
    <source>
        <dbReference type="Proteomes" id="UP000039865"/>
    </source>
</evidence>
<evidence type="ECO:0000313" key="1">
    <source>
        <dbReference type="EMBL" id="CDW91117.1"/>
    </source>
</evidence>
<sequence>MEEGYIYRILNDKWNQLGHNDEKLTLQIPQLETRDPPNSNQKAIEFVFHGRVTSPGNLESFMATIHTSQVPSPETDIYKNKLQNEVFVSGIEDEQKRYDIKQSVLSLANVLSDWTNNHLNDYSSQQFYALHLLAYVFTRIAGKFHTNGQSCFIDFSTSDVHLTKLKSDSIQNFYSDLPVQMPRFFGIIISDKFIEEFVKEHINRRKRMNVLEYIELFPEFDQYSKRMKVEEASDIFPNLLNTYLPKKRFSLELNPKDLLQEGLQYSLQNTFIKFGQDEINMQIPFIFDILVGKTLFSWDRIAKGYLGIGGLSKIKQCDEGTLKFNVESNVRIQKLVIQNISTSQNMVEEEATIFALGNLLLKQLLAPPLSYEFPLFLEEDQVQFDIERLVERKIKAKFIPGFFELKVNPIDFSKIPQEGLNLKQRYRPISEGFNNVEQKKAAWELRLKQKQKEQYQDPAQISKQRRQWYENLGVKVDWLL</sequence>
<dbReference type="AlphaFoldDB" id="A0A078BD26"/>
<dbReference type="EMBL" id="CCKQ01019107">
    <property type="protein sequence ID" value="CDW91117.1"/>
    <property type="molecule type" value="Genomic_DNA"/>
</dbReference>
<proteinExistence type="predicted"/>
<dbReference type="Proteomes" id="UP000039865">
    <property type="component" value="Unassembled WGS sequence"/>
</dbReference>
<gene>
    <name evidence="1" type="primary">Contig5532.g5916</name>
    <name evidence="1" type="ORF">STYLEM_20267</name>
</gene>
<name>A0A078BD26_STYLE</name>
<protein>
    <submittedName>
        <fullName evidence="1">Uncharacterized protein</fullName>
    </submittedName>
</protein>